<protein>
    <submittedName>
        <fullName evidence="1">Uncharacterized protein</fullName>
    </submittedName>
</protein>
<accession>A0A6B1XGZ2</accession>
<reference evidence="1" key="1">
    <citation type="journal article" date="2019" name="Nat. Med.">
        <title>A library of human gut bacterial isolates paired with longitudinal multiomics data enables mechanistic microbiome research.</title>
        <authorList>
            <person name="Poyet M."/>
            <person name="Groussin M."/>
            <person name="Gibbons S.M."/>
            <person name="Avila-Pacheco J."/>
            <person name="Jiang X."/>
            <person name="Kearney S.M."/>
            <person name="Perrotta A.R."/>
            <person name="Berdy B."/>
            <person name="Zhao S."/>
            <person name="Lieberman T.D."/>
            <person name="Swanson P.K."/>
            <person name="Smith M."/>
            <person name="Roesemann S."/>
            <person name="Alexander J.E."/>
            <person name="Rich S.A."/>
            <person name="Livny J."/>
            <person name="Vlamakis H."/>
            <person name="Clish C."/>
            <person name="Bullock K."/>
            <person name="Deik A."/>
            <person name="Scott J."/>
            <person name="Pierce K.A."/>
            <person name="Xavier R.J."/>
            <person name="Alm E.J."/>
        </authorList>
    </citation>
    <scope>NUCLEOTIDE SEQUENCE</scope>
    <source>
        <strain evidence="1">BIOML-A409</strain>
    </source>
</reference>
<evidence type="ECO:0000313" key="2">
    <source>
        <dbReference type="Proteomes" id="UP000638311"/>
    </source>
</evidence>
<organism evidence="1 2">
    <name type="scientific">Bifidobacterium longum</name>
    <dbReference type="NCBI Taxonomy" id="216816"/>
    <lineage>
        <taxon>Bacteria</taxon>
        <taxon>Bacillati</taxon>
        <taxon>Actinomycetota</taxon>
        <taxon>Actinomycetes</taxon>
        <taxon>Bifidobacteriales</taxon>
        <taxon>Bifidobacteriaceae</taxon>
        <taxon>Bifidobacterium</taxon>
    </lineage>
</organism>
<name>A0A6B1XGZ2_BIFLN</name>
<sequence length="70" mass="8024">MSKALDIPSLKQRLAQAEQELANKIGHDMVVKQGMETFSAYQKLNLSFNLVFRPHRDRLYSASVWATSAW</sequence>
<dbReference type="EMBL" id="WXDR01000034">
    <property type="protein sequence ID" value="MZU09295.1"/>
    <property type="molecule type" value="Genomic_DNA"/>
</dbReference>
<dbReference type="Proteomes" id="UP000638311">
    <property type="component" value="Unassembled WGS sequence"/>
</dbReference>
<evidence type="ECO:0000313" key="1">
    <source>
        <dbReference type="EMBL" id="MZU09295.1"/>
    </source>
</evidence>
<dbReference type="AlphaFoldDB" id="A0A6B1XGZ2"/>
<gene>
    <name evidence="1" type="ORF">GUA24_10010</name>
</gene>
<proteinExistence type="predicted"/>
<comment type="caution">
    <text evidence="1">The sequence shown here is derived from an EMBL/GenBank/DDBJ whole genome shotgun (WGS) entry which is preliminary data.</text>
</comment>